<evidence type="ECO:0000256" key="2">
    <source>
        <dbReference type="SAM" id="MobiDB-lite"/>
    </source>
</evidence>
<organism evidence="3 4">
    <name type="scientific">Triparma retinervis</name>
    <dbReference type="NCBI Taxonomy" id="2557542"/>
    <lineage>
        <taxon>Eukaryota</taxon>
        <taxon>Sar</taxon>
        <taxon>Stramenopiles</taxon>
        <taxon>Ochrophyta</taxon>
        <taxon>Bolidophyceae</taxon>
        <taxon>Parmales</taxon>
        <taxon>Triparmaceae</taxon>
        <taxon>Triparma</taxon>
    </lineage>
</organism>
<feature type="compositionally biased region" description="Acidic residues" evidence="2">
    <location>
        <begin position="1"/>
        <end position="18"/>
    </location>
</feature>
<sequence>EEEEEEVEAGEEDEEEEEVLTKATPKSTSRGRKRKVETPVEYDDSECAACQGSHRAHTCGRATSKPATKKKKASPETFVTLATPTDTPTATESVATATAAAAAAKSNRKPKSKGGAKSSRKSPPVAPPPTEPEPEPPQLPEYATEAFPLLGQVRIFGIKKHFLTDDASSSTIASLPIVTDQTTLPPSSSSASSFADLSTHIDSTAETANMSISTKLKVNFGNPEADEDSTPLDKLHTSATPLVYEAILLHKLASSSFTPNMVSVHTSSSSVSDTANTKSASLSLTLPTGGVIIGNVMDMVAAQLAFGAGPLDQHVMAEVVMKSLEAVIDLHKDHHIIHNSLSPSSFVISKSEDSELTVSLIGFGAQSIDLQENNCDHPDVLFTCFEPLVQEQVISGPLLRCPHSCPSSLPRTSRCEGDTENSWKFEPDYFGIADIAHFMLFGGRPLEVVRGSNGKYAPKAFISGYTPYRRTWEAVFEILLNPKKGSDGGPEQFDDVMELLENIVEEGSLAGRVRVLDTLKGYASRDGGLVRKWKGIVEKECRGMVLTSADLATDEADQYDEGYEEAWRNFVREKQYIDAREMEMKRKERELRERAVECERKEKECEEREAKVEDKERKMKVERKGFDKKLLNLLTSYGGEEVAEEVKATKKRRTEGPPAQEVAGKKAATEAEVGAEDTHNMPKTPHARTVQAKSVTPAEGGLATAK</sequence>
<evidence type="ECO:0008006" key="5">
    <source>
        <dbReference type="Google" id="ProtNLM"/>
    </source>
</evidence>
<feature type="compositionally biased region" description="Low complexity" evidence="2">
    <location>
        <begin position="75"/>
        <end position="104"/>
    </location>
</feature>
<feature type="region of interest" description="Disordered" evidence="2">
    <location>
        <begin position="647"/>
        <end position="706"/>
    </location>
</feature>
<comment type="caution">
    <text evidence="3">The sequence shown here is derived from an EMBL/GenBank/DDBJ whole genome shotgun (WGS) entry which is preliminary data.</text>
</comment>
<dbReference type="AlphaFoldDB" id="A0A9W7AJH6"/>
<protein>
    <recommendedName>
        <fullName evidence="5">Protein kinase domain-containing protein</fullName>
    </recommendedName>
</protein>
<keyword evidence="4" id="KW-1185">Reference proteome</keyword>
<feature type="compositionally biased region" description="Pro residues" evidence="2">
    <location>
        <begin position="124"/>
        <end position="139"/>
    </location>
</feature>
<evidence type="ECO:0000256" key="1">
    <source>
        <dbReference type="SAM" id="Coils"/>
    </source>
</evidence>
<name>A0A9W7AJH6_9STRA</name>
<dbReference type="SUPFAM" id="SSF56112">
    <property type="entry name" value="Protein kinase-like (PK-like)"/>
    <property type="match status" value="1"/>
</dbReference>
<gene>
    <name evidence="3" type="ORF">TrRE_jg11806</name>
</gene>
<feature type="non-terminal residue" evidence="3">
    <location>
        <position position="1"/>
    </location>
</feature>
<keyword evidence="1" id="KW-0175">Coiled coil</keyword>
<proteinExistence type="predicted"/>
<dbReference type="OrthoDB" id="207364at2759"/>
<dbReference type="InterPro" id="IPR011009">
    <property type="entry name" value="Kinase-like_dom_sf"/>
</dbReference>
<evidence type="ECO:0000313" key="4">
    <source>
        <dbReference type="Proteomes" id="UP001165082"/>
    </source>
</evidence>
<feature type="coiled-coil region" evidence="1">
    <location>
        <begin position="581"/>
        <end position="618"/>
    </location>
</feature>
<evidence type="ECO:0000313" key="3">
    <source>
        <dbReference type="EMBL" id="GMH69474.1"/>
    </source>
</evidence>
<feature type="region of interest" description="Disordered" evidence="2">
    <location>
        <begin position="1"/>
        <end position="141"/>
    </location>
</feature>
<accession>A0A9W7AJH6</accession>
<feature type="compositionally biased region" description="Basic residues" evidence="2">
    <location>
        <begin position="106"/>
        <end position="120"/>
    </location>
</feature>
<dbReference type="Gene3D" id="1.10.510.10">
    <property type="entry name" value="Transferase(Phosphotransferase) domain 1"/>
    <property type="match status" value="1"/>
</dbReference>
<dbReference type="Proteomes" id="UP001165082">
    <property type="component" value="Unassembled WGS sequence"/>
</dbReference>
<reference evidence="3" key="1">
    <citation type="submission" date="2022-07" db="EMBL/GenBank/DDBJ databases">
        <title>Genome analysis of Parmales, a sister group of diatoms, reveals the evolutionary specialization of diatoms from phago-mixotrophs to photoautotrophs.</title>
        <authorList>
            <person name="Ban H."/>
            <person name="Sato S."/>
            <person name="Yoshikawa S."/>
            <person name="Kazumasa Y."/>
            <person name="Nakamura Y."/>
            <person name="Ichinomiya M."/>
            <person name="Saitoh K."/>
            <person name="Sato N."/>
            <person name="Blanc-Mathieu R."/>
            <person name="Endo H."/>
            <person name="Kuwata A."/>
            <person name="Ogata H."/>
        </authorList>
    </citation>
    <scope>NUCLEOTIDE SEQUENCE</scope>
</reference>
<dbReference type="EMBL" id="BRXZ01001368">
    <property type="protein sequence ID" value="GMH69474.1"/>
    <property type="molecule type" value="Genomic_DNA"/>
</dbReference>